<evidence type="ECO:0000313" key="1">
    <source>
        <dbReference type="EMBL" id="QKU33617.1"/>
    </source>
</evidence>
<dbReference type="GeneID" id="80516915"/>
<dbReference type="EMBL" id="MF405918">
    <property type="protein sequence ID" value="QKU33617.1"/>
    <property type="molecule type" value="Genomic_DNA"/>
</dbReference>
<reference evidence="1" key="2">
    <citation type="journal article" date="2018" name="Nat. Commun.">
        <title>Tailed giant Tupanvirus possesses the most complete translational apparatus of the known virosphere.</title>
        <authorList>
            <person name="Abrahao J."/>
            <person name="Silva L."/>
            <person name="Silva L.S."/>
            <person name="Khalil J.Y.B."/>
            <person name="Rodrigues R."/>
            <person name="Arantes T."/>
            <person name="Assis F."/>
            <person name="Boratto P."/>
            <person name="Andrade M."/>
            <person name="Kroon E.G."/>
            <person name="Ribeiro B."/>
            <person name="Bergier I."/>
            <person name="Seligmann H."/>
            <person name="Ghigo E."/>
            <person name="Colson P."/>
            <person name="Levasseur A."/>
            <person name="Kroemer G."/>
            <person name="Raoult D."/>
            <person name="La Scola B."/>
        </authorList>
    </citation>
    <scope>NUCLEOTIDE SEQUENCE [LARGE SCALE GENOMIC DNA]</scope>
    <source>
        <strain evidence="1">Deep ocean</strain>
    </source>
</reference>
<name>A0A6N1NK58_9VIRU</name>
<proteinExistence type="predicted"/>
<dbReference type="RefSeq" id="YP_010780224.1">
    <property type="nucleotide sequence ID" value="NC_075038.1"/>
</dbReference>
<protein>
    <submittedName>
        <fullName evidence="1">Putative ORFan</fullName>
    </submittedName>
</protein>
<dbReference type="KEGG" id="vg:80516915"/>
<organism evidence="1">
    <name type="scientific">Tupanvirus deep ocean</name>
    <dbReference type="NCBI Taxonomy" id="2126984"/>
    <lineage>
        <taxon>Viruses</taxon>
        <taxon>Varidnaviria</taxon>
        <taxon>Bamfordvirae</taxon>
        <taxon>Nucleocytoviricota</taxon>
        <taxon>Megaviricetes</taxon>
        <taxon>Imitervirales</taxon>
        <taxon>Mimiviridae</taxon>
        <taxon>Megamimivirinae</taxon>
        <taxon>Tupanvirus</taxon>
        <taxon>Tupanvirus altamarinense</taxon>
    </lineage>
</organism>
<sequence length="59" mass="6835">MCRCTCPIPRKPLVCGKNTYIRHPNKMPYTGWHVKREAPSYFSYVANGSYAGRNRRTPC</sequence>
<reference evidence="1" key="1">
    <citation type="submission" date="2017-06" db="EMBL/GenBank/DDBJ databases">
        <authorList>
            <person name="Assis F.L."/>
            <person name="Abrahao J.S."/>
            <person name="Silva L."/>
            <person name="Khalil J.B."/>
            <person name="Rodrigues R."/>
            <person name="Silva L.S."/>
            <person name="Boratto P."/>
            <person name="Andrade M."/>
            <person name="Kroon E.G."/>
            <person name="Ribeiro B."/>
            <person name="Bergier I."/>
            <person name="Seligmann H."/>
            <person name="Ghigo E."/>
            <person name="Colson P."/>
            <person name="Levasseur A."/>
            <person name="Raoult D."/>
            <person name="Scola B.L."/>
        </authorList>
    </citation>
    <scope>NUCLEOTIDE SEQUENCE</scope>
    <source>
        <strain evidence="1">Deep ocean</strain>
    </source>
</reference>
<accession>A0A6N1NK58</accession>